<feature type="compositionally biased region" description="Low complexity" evidence="1">
    <location>
        <begin position="37"/>
        <end position="59"/>
    </location>
</feature>
<feature type="domain" description="SCP" evidence="2">
    <location>
        <begin position="131"/>
        <end position="243"/>
    </location>
</feature>
<sequence length="246" mass="27745">MKKMFVTVAAAVVLSGLTGCNTNNQEAQDPNNDEGFRQVGFQGGRQNAGNQDDANDNGQFFLNPGGQSQYPNLRENPPLRRENENFQQDFRQFNQGNDQQNNRQNNQQTDRQTGETNNNANNSDVQQEVIRLTNVERRNNGLQELKADADLTEVAQEKSEDMSENNYFSHTSPTYGSPFDMMQQYDIDYQSAAENIASGQQSAEAVVQAWMDSPSHRKNILNGELTHIGVGFDSDGNYWTQMFIQK</sequence>
<dbReference type="InterPro" id="IPR014044">
    <property type="entry name" value="CAP_dom"/>
</dbReference>
<feature type="compositionally biased region" description="Polar residues" evidence="1">
    <location>
        <begin position="115"/>
        <end position="126"/>
    </location>
</feature>
<feature type="compositionally biased region" description="Polar residues" evidence="1">
    <location>
        <begin position="19"/>
        <end position="30"/>
    </location>
</feature>
<gene>
    <name evidence="3" type="ORF">SAMN05216244_0854</name>
</gene>
<dbReference type="PANTHER" id="PTHR31157">
    <property type="entry name" value="SCP DOMAIN-CONTAINING PROTEIN"/>
    <property type="match status" value="1"/>
</dbReference>
<dbReference type="SUPFAM" id="SSF55797">
    <property type="entry name" value="PR-1-like"/>
    <property type="match status" value="1"/>
</dbReference>
<dbReference type="AlphaFoldDB" id="A0A1G9N4Y0"/>
<evidence type="ECO:0000259" key="2">
    <source>
        <dbReference type="Pfam" id="PF00188"/>
    </source>
</evidence>
<accession>A0A1G9N4Y0</accession>
<organism evidence="3 4">
    <name type="scientific">Sediminibacillus halophilus</name>
    <dbReference type="NCBI Taxonomy" id="482461"/>
    <lineage>
        <taxon>Bacteria</taxon>
        <taxon>Bacillati</taxon>
        <taxon>Bacillota</taxon>
        <taxon>Bacilli</taxon>
        <taxon>Bacillales</taxon>
        <taxon>Bacillaceae</taxon>
        <taxon>Sediminibacillus</taxon>
    </lineage>
</organism>
<feature type="region of interest" description="Disordered" evidence="1">
    <location>
        <begin position="95"/>
        <end position="126"/>
    </location>
</feature>
<dbReference type="PANTHER" id="PTHR31157:SF1">
    <property type="entry name" value="SCP DOMAIN-CONTAINING PROTEIN"/>
    <property type="match status" value="1"/>
</dbReference>
<dbReference type="STRING" id="482461.SAMN05216244_0854"/>
<dbReference type="PROSITE" id="PS51257">
    <property type="entry name" value="PROKAR_LIPOPROTEIN"/>
    <property type="match status" value="1"/>
</dbReference>
<evidence type="ECO:0000313" key="3">
    <source>
        <dbReference type="EMBL" id="SDL81602.1"/>
    </source>
</evidence>
<feature type="compositionally biased region" description="Low complexity" evidence="1">
    <location>
        <begin position="95"/>
        <end position="111"/>
    </location>
</feature>
<keyword evidence="4" id="KW-1185">Reference proteome</keyword>
<reference evidence="4" key="1">
    <citation type="submission" date="2016-10" db="EMBL/GenBank/DDBJ databases">
        <authorList>
            <person name="Varghese N."/>
            <person name="Submissions S."/>
        </authorList>
    </citation>
    <scope>NUCLEOTIDE SEQUENCE [LARGE SCALE GENOMIC DNA]</scope>
    <source>
        <strain evidence="4">CGMCC 1.6199</strain>
    </source>
</reference>
<evidence type="ECO:0000256" key="1">
    <source>
        <dbReference type="SAM" id="MobiDB-lite"/>
    </source>
</evidence>
<proteinExistence type="predicted"/>
<dbReference type="Gene3D" id="3.40.33.10">
    <property type="entry name" value="CAP"/>
    <property type="match status" value="1"/>
</dbReference>
<evidence type="ECO:0000313" key="4">
    <source>
        <dbReference type="Proteomes" id="UP000182347"/>
    </source>
</evidence>
<name>A0A1G9N4Y0_9BACI</name>
<dbReference type="Proteomes" id="UP000182347">
    <property type="component" value="Unassembled WGS sequence"/>
</dbReference>
<dbReference type="CDD" id="cd05379">
    <property type="entry name" value="CAP_bacterial"/>
    <property type="match status" value="1"/>
</dbReference>
<dbReference type="RefSeq" id="WP_074597596.1">
    <property type="nucleotide sequence ID" value="NZ_FNHF01000001.1"/>
</dbReference>
<dbReference type="Pfam" id="PF00188">
    <property type="entry name" value="CAP"/>
    <property type="match status" value="1"/>
</dbReference>
<feature type="region of interest" description="Disordered" evidence="1">
    <location>
        <begin position="19"/>
        <end position="79"/>
    </location>
</feature>
<dbReference type="OrthoDB" id="9783944at2"/>
<dbReference type="InterPro" id="IPR035940">
    <property type="entry name" value="CAP_sf"/>
</dbReference>
<dbReference type="EMBL" id="FNHF01000001">
    <property type="protein sequence ID" value="SDL81602.1"/>
    <property type="molecule type" value="Genomic_DNA"/>
</dbReference>
<protein>
    <submittedName>
        <fullName evidence="3">Uncharacterized protein, YkwD family</fullName>
    </submittedName>
</protein>